<protein>
    <submittedName>
        <fullName evidence="7">Chaperone protein DnaJ</fullName>
    </submittedName>
</protein>
<dbReference type="PRINTS" id="PR00625">
    <property type="entry name" value="JDOMAIN"/>
</dbReference>
<evidence type="ECO:0000313" key="7">
    <source>
        <dbReference type="EMBL" id="KKS33279.1"/>
    </source>
</evidence>
<dbReference type="CDD" id="cd06257">
    <property type="entry name" value="DnaJ"/>
    <property type="match status" value="1"/>
</dbReference>
<keyword evidence="1" id="KW-0479">Metal-binding</keyword>
<dbReference type="CDD" id="cd10747">
    <property type="entry name" value="DnaJ_C"/>
    <property type="match status" value="1"/>
</dbReference>
<dbReference type="Gene3D" id="1.10.287.110">
    <property type="entry name" value="DnaJ domain"/>
    <property type="match status" value="1"/>
</dbReference>
<organism evidence="7 8">
    <name type="scientific">Candidatus Amesbacteria bacterium GW2011_GWA2_42_12</name>
    <dbReference type="NCBI Taxonomy" id="1618356"/>
    <lineage>
        <taxon>Bacteria</taxon>
        <taxon>Candidatus Amesiibacteriota</taxon>
    </lineage>
</organism>
<gene>
    <name evidence="7" type="ORF">UU93_C0001G0110</name>
</gene>
<dbReference type="Pfam" id="PF00226">
    <property type="entry name" value="DnaJ"/>
    <property type="match status" value="1"/>
</dbReference>
<accession>A0A0G0Y9D0</accession>
<dbReference type="Gene3D" id="2.60.260.20">
    <property type="entry name" value="Urease metallochaperone UreE, N-terminal domain"/>
    <property type="match status" value="2"/>
</dbReference>
<evidence type="ECO:0000256" key="3">
    <source>
        <dbReference type="ARBA" id="ARBA00022771"/>
    </source>
</evidence>
<dbReference type="GO" id="GO:0005737">
    <property type="term" value="C:cytoplasm"/>
    <property type="evidence" value="ECO:0007669"/>
    <property type="project" value="TreeGrafter"/>
</dbReference>
<evidence type="ECO:0000313" key="8">
    <source>
        <dbReference type="Proteomes" id="UP000034160"/>
    </source>
</evidence>
<dbReference type="InterPro" id="IPR008971">
    <property type="entry name" value="HSP40/DnaJ_pept-bd"/>
</dbReference>
<dbReference type="EMBL" id="LCCN01000001">
    <property type="protein sequence ID" value="KKS33279.1"/>
    <property type="molecule type" value="Genomic_DNA"/>
</dbReference>
<dbReference type="InterPro" id="IPR001623">
    <property type="entry name" value="DnaJ_domain"/>
</dbReference>
<dbReference type="InterPro" id="IPR036869">
    <property type="entry name" value="J_dom_sf"/>
</dbReference>
<dbReference type="FunFam" id="2.60.260.20:FF:000005">
    <property type="entry name" value="Chaperone protein dnaJ 1, mitochondrial"/>
    <property type="match status" value="1"/>
</dbReference>
<dbReference type="GO" id="GO:0051082">
    <property type="term" value="F:unfolded protein binding"/>
    <property type="evidence" value="ECO:0007669"/>
    <property type="project" value="InterPro"/>
</dbReference>
<proteinExistence type="predicted"/>
<comment type="caution">
    <text evidence="7">The sequence shown here is derived from an EMBL/GenBank/DDBJ whole genome shotgun (WGS) entry which is preliminary data.</text>
</comment>
<reference evidence="7 8" key="1">
    <citation type="journal article" date="2015" name="Nature">
        <title>rRNA introns, odd ribosomes, and small enigmatic genomes across a large radiation of phyla.</title>
        <authorList>
            <person name="Brown C.T."/>
            <person name="Hug L.A."/>
            <person name="Thomas B.C."/>
            <person name="Sharon I."/>
            <person name="Castelle C.J."/>
            <person name="Singh A."/>
            <person name="Wilkins M.J."/>
            <person name="Williams K.H."/>
            <person name="Banfield J.F."/>
        </authorList>
    </citation>
    <scope>NUCLEOTIDE SEQUENCE [LARGE SCALE GENOMIC DNA]</scope>
</reference>
<dbReference type="PROSITE" id="PS50076">
    <property type="entry name" value="DNAJ_2"/>
    <property type="match status" value="1"/>
</dbReference>
<dbReference type="GO" id="GO:0008270">
    <property type="term" value="F:zinc ion binding"/>
    <property type="evidence" value="ECO:0007669"/>
    <property type="project" value="UniProtKB-KW"/>
</dbReference>
<keyword evidence="5" id="KW-0143">Chaperone</keyword>
<dbReference type="SUPFAM" id="SSF49493">
    <property type="entry name" value="HSP40/DnaJ peptide-binding domain"/>
    <property type="match status" value="2"/>
</dbReference>
<dbReference type="PROSITE" id="PS00636">
    <property type="entry name" value="DNAJ_1"/>
    <property type="match status" value="1"/>
</dbReference>
<feature type="domain" description="J" evidence="6">
    <location>
        <begin position="6"/>
        <end position="70"/>
    </location>
</feature>
<keyword evidence="4" id="KW-0862">Zinc</keyword>
<evidence type="ECO:0000256" key="1">
    <source>
        <dbReference type="ARBA" id="ARBA00022723"/>
    </source>
</evidence>
<dbReference type="AlphaFoldDB" id="A0A0G0Y9D0"/>
<keyword evidence="2" id="KW-0677">Repeat</keyword>
<dbReference type="PANTHER" id="PTHR43096">
    <property type="entry name" value="DNAJ HOMOLOG 1, MITOCHONDRIAL-RELATED"/>
    <property type="match status" value="1"/>
</dbReference>
<dbReference type="STRING" id="1618356.UU93_C0001G0110"/>
<dbReference type="Pfam" id="PF01556">
    <property type="entry name" value="DnaJ_C"/>
    <property type="match status" value="1"/>
</dbReference>
<dbReference type="InterPro" id="IPR002939">
    <property type="entry name" value="DnaJ_C"/>
</dbReference>
<name>A0A0G0Y9D0_9BACT</name>
<evidence type="ECO:0000256" key="5">
    <source>
        <dbReference type="ARBA" id="ARBA00023186"/>
    </source>
</evidence>
<dbReference type="SUPFAM" id="SSF46565">
    <property type="entry name" value="Chaperone J-domain"/>
    <property type="match status" value="1"/>
</dbReference>
<evidence type="ECO:0000259" key="6">
    <source>
        <dbReference type="PROSITE" id="PS50076"/>
    </source>
</evidence>
<dbReference type="Proteomes" id="UP000034160">
    <property type="component" value="Unassembled WGS sequence"/>
</dbReference>
<evidence type="ECO:0000256" key="2">
    <source>
        <dbReference type="ARBA" id="ARBA00022737"/>
    </source>
</evidence>
<keyword evidence="3" id="KW-0863">Zinc-finger</keyword>
<sequence length="285" mass="31426">MSTKRDYYEVLGVSKTASEAELKSAYRKKALQWHPDRNKATDAETKFKEINEAYQVLSDAKKKQAYDQFGHSAFDPSAGGGFGGFGSQTGRQGPFQYSYSTGGGANPFADFNMGGFSDPFEIFEQFFGGSQNPFGRRGPAKPHYSLKIPFATAVKGGSETVTIDGTRHTIKIPAGADTGTHLRFTDFDITFEVQDDPRFRRDGADIYIDHHLSFVEAILGGTTQVSTLDGNLDLKIRPGTQPGTMVRLSGRGVLNRGDLYIRLIVDLPSKLSSKQKRILEEFERA</sequence>
<dbReference type="InterPro" id="IPR018253">
    <property type="entry name" value="DnaJ_domain_CS"/>
</dbReference>
<dbReference type="PANTHER" id="PTHR43096:SF52">
    <property type="entry name" value="DNAJ HOMOLOG 1, MITOCHONDRIAL-RELATED"/>
    <property type="match status" value="1"/>
</dbReference>
<dbReference type="SMART" id="SM00271">
    <property type="entry name" value="DnaJ"/>
    <property type="match status" value="1"/>
</dbReference>
<dbReference type="PATRIC" id="fig|1618356.3.peg.112"/>
<evidence type="ECO:0000256" key="4">
    <source>
        <dbReference type="ARBA" id="ARBA00022833"/>
    </source>
</evidence>
<dbReference type="GO" id="GO:0042026">
    <property type="term" value="P:protein refolding"/>
    <property type="evidence" value="ECO:0007669"/>
    <property type="project" value="TreeGrafter"/>
</dbReference>